<organism evidence="1 3">
    <name type="scientific">Vigna unguiculata</name>
    <name type="common">Cowpea</name>
    <dbReference type="NCBI Taxonomy" id="3917"/>
    <lineage>
        <taxon>Eukaryota</taxon>
        <taxon>Viridiplantae</taxon>
        <taxon>Streptophyta</taxon>
        <taxon>Embryophyta</taxon>
        <taxon>Tracheophyta</taxon>
        <taxon>Spermatophyta</taxon>
        <taxon>Magnoliopsida</taxon>
        <taxon>eudicotyledons</taxon>
        <taxon>Gunneridae</taxon>
        <taxon>Pentapetalae</taxon>
        <taxon>rosids</taxon>
        <taxon>fabids</taxon>
        <taxon>Fabales</taxon>
        <taxon>Fabaceae</taxon>
        <taxon>Papilionoideae</taxon>
        <taxon>50 kb inversion clade</taxon>
        <taxon>NPAAA clade</taxon>
        <taxon>indigoferoid/millettioid clade</taxon>
        <taxon>Phaseoleae</taxon>
        <taxon>Vigna</taxon>
    </lineage>
</organism>
<dbReference type="EMBL" id="CP039354">
    <property type="protein sequence ID" value="QCE10497.1"/>
    <property type="molecule type" value="Genomic_DNA"/>
</dbReference>
<accession>A0A4D6NF10</accession>
<protein>
    <submittedName>
        <fullName evidence="1">Uncharacterized protein</fullName>
    </submittedName>
</protein>
<name>A0A4D6NF10_VIGUN</name>
<evidence type="ECO:0000313" key="1">
    <source>
        <dbReference type="EMBL" id="QCE10497.1"/>
    </source>
</evidence>
<dbReference type="AlphaFoldDB" id="A0A4D6NF10"/>
<sequence length="119" mass="13206">MDPLTSRVHRFIGRTVAVDPPALSAYRSIGKLTTVDLLISRVHRSIGTTATMDPLTSRVHRFTGKTTATDLIKTPDGRSVKHITSLLKTSSFNPAKRPSVARSYNLSQRLSVKRVNNRH</sequence>
<keyword evidence="3" id="KW-1185">Reference proteome</keyword>
<proteinExistence type="predicted"/>
<gene>
    <name evidence="1" type="ORF">DEO72_LG10g1727</name>
    <name evidence="2" type="ORF">DEO72_LG10g1728</name>
</gene>
<reference evidence="1 3" key="1">
    <citation type="submission" date="2019-04" db="EMBL/GenBank/DDBJ databases">
        <title>An improved genome assembly and genetic linkage map for asparagus bean, Vigna unguiculata ssp. sesquipedialis.</title>
        <authorList>
            <person name="Xia Q."/>
            <person name="Zhang R."/>
            <person name="Dong Y."/>
        </authorList>
    </citation>
    <scope>NUCLEOTIDE SEQUENCE [LARGE SCALE GENOMIC DNA]</scope>
    <source>
        <tissue evidence="1">Leaf</tissue>
    </source>
</reference>
<dbReference type="Proteomes" id="UP000501690">
    <property type="component" value="Linkage Group LG10"/>
</dbReference>
<evidence type="ECO:0000313" key="3">
    <source>
        <dbReference type="Proteomes" id="UP000501690"/>
    </source>
</evidence>
<evidence type="ECO:0000313" key="2">
    <source>
        <dbReference type="EMBL" id="QCE10498.1"/>
    </source>
</evidence>
<dbReference type="EMBL" id="CP039354">
    <property type="protein sequence ID" value="QCE10498.1"/>
    <property type="molecule type" value="Genomic_DNA"/>
</dbReference>